<dbReference type="Pfam" id="PF10935">
    <property type="entry name" value="DUF2637"/>
    <property type="match status" value="1"/>
</dbReference>
<dbReference type="EMBL" id="BAABHJ010000008">
    <property type="protein sequence ID" value="GAA4609366.1"/>
    <property type="molecule type" value="Genomic_DNA"/>
</dbReference>
<evidence type="ECO:0000313" key="4">
    <source>
        <dbReference type="Proteomes" id="UP001500212"/>
    </source>
</evidence>
<feature type="compositionally biased region" description="Acidic residues" evidence="1">
    <location>
        <begin position="447"/>
        <end position="469"/>
    </location>
</feature>
<feature type="compositionally biased region" description="Basic and acidic residues" evidence="1">
    <location>
        <begin position="297"/>
        <end position="306"/>
    </location>
</feature>
<accession>A0ABP8TJ29</accession>
<keyword evidence="2" id="KW-1133">Transmembrane helix</keyword>
<feature type="compositionally biased region" description="Basic and acidic residues" evidence="1">
    <location>
        <begin position="348"/>
        <end position="365"/>
    </location>
</feature>
<feature type="transmembrane region" description="Helical" evidence="2">
    <location>
        <begin position="21"/>
        <end position="40"/>
    </location>
</feature>
<feature type="transmembrane region" description="Helical" evidence="2">
    <location>
        <begin position="92"/>
        <end position="114"/>
    </location>
</feature>
<gene>
    <name evidence="3" type="ORF">GCM10023195_37700</name>
</gene>
<keyword evidence="2" id="KW-0812">Transmembrane</keyword>
<evidence type="ECO:0000313" key="3">
    <source>
        <dbReference type="EMBL" id="GAA4609366.1"/>
    </source>
</evidence>
<name>A0ABP8TJ29_9ACTN</name>
<feature type="transmembrane region" description="Helical" evidence="2">
    <location>
        <begin position="120"/>
        <end position="142"/>
    </location>
</feature>
<evidence type="ECO:0008006" key="5">
    <source>
        <dbReference type="Google" id="ProtNLM"/>
    </source>
</evidence>
<feature type="region of interest" description="Disordered" evidence="1">
    <location>
        <begin position="156"/>
        <end position="512"/>
    </location>
</feature>
<dbReference type="Proteomes" id="UP001500212">
    <property type="component" value="Unassembled WGS sequence"/>
</dbReference>
<comment type="caution">
    <text evidence="3">The sequence shown here is derived from an EMBL/GenBank/DDBJ whole genome shotgun (WGS) entry which is preliminary data.</text>
</comment>
<reference evidence="4" key="1">
    <citation type="journal article" date="2019" name="Int. J. Syst. Evol. Microbiol.">
        <title>The Global Catalogue of Microorganisms (GCM) 10K type strain sequencing project: providing services to taxonomists for standard genome sequencing and annotation.</title>
        <authorList>
            <consortium name="The Broad Institute Genomics Platform"/>
            <consortium name="The Broad Institute Genome Sequencing Center for Infectious Disease"/>
            <person name="Wu L."/>
            <person name="Ma J."/>
        </authorList>
    </citation>
    <scope>NUCLEOTIDE SEQUENCE [LARGE SCALE GENOMIC DNA]</scope>
    <source>
        <strain evidence="4">JCM 17938</strain>
    </source>
</reference>
<feature type="transmembrane region" description="Helical" evidence="2">
    <location>
        <begin position="60"/>
        <end position="80"/>
    </location>
</feature>
<organism evidence="3 4">
    <name type="scientific">Actinoallomurus liliacearum</name>
    <dbReference type="NCBI Taxonomy" id="1080073"/>
    <lineage>
        <taxon>Bacteria</taxon>
        <taxon>Bacillati</taxon>
        <taxon>Actinomycetota</taxon>
        <taxon>Actinomycetes</taxon>
        <taxon>Streptosporangiales</taxon>
        <taxon>Thermomonosporaceae</taxon>
        <taxon>Actinoallomurus</taxon>
    </lineage>
</organism>
<keyword evidence="4" id="KW-1185">Reference proteome</keyword>
<proteinExistence type="predicted"/>
<keyword evidence="2" id="KW-0472">Membrane</keyword>
<feature type="compositionally biased region" description="Acidic residues" evidence="1">
    <location>
        <begin position="366"/>
        <end position="375"/>
    </location>
</feature>
<dbReference type="InterPro" id="IPR021235">
    <property type="entry name" value="DUF2637"/>
</dbReference>
<evidence type="ECO:0000256" key="2">
    <source>
        <dbReference type="SAM" id="Phobius"/>
    </source>
</evidence>
<sequence length="512" mass="53969">MVGFPAMSDSPAPYSPAQRRLLTAAGGLGVAALAGATFVLSYDDLRALALHGGAARDRAFLYPGMVDGLVVVVILSILIARRAPWWARAVRWLLLLALIVGAGAAGVERAVHGYGGLSHAWLSGGVAAAPWVILAVAVWLWLSMIKQLVRTRRRDAAAPAAPEPSPDTPDTPDDDRAFIPGLTDEAYAETRPLPRPAPPRALEPGPDAVRDRPHESASPAVSDGPAAEPVRGRERLPGLPPAEPVRDHGPLPDLPPAEPVRDHGPLPDLPPAEVRDDDGPEPERPLETASGRTPETAPDRTREDRLSPLLPVADTGAEAEPALPPELERQADRAWQPGPALPPGVAPKIDHGTDQDSRPAGHTEPDTDLVPDTDPEVVAPMQNTPVDPEQEEPAPRWVARTSLPTDVRLVGPPQTRQRLGDTQPDGIRLPDTDPDGIPMPGVADETPAGEEEDAYADDRAEDPDVGAEADDARPWSPEDGGPWASGSGGSGGGEEPTPPSSKFRSSPTPPRG</sequence>
<protein>
    <recommendedName>
        <fullName evidence="5">DUF2637 domain-containing protein</fullName>
    </recommendedName>
</protein>
<evidence type="ECO:0000256" key="1">
    <source>
        <dbReference type="SAM" id="MobiDB-lite"/>
    </source>
</evidence>